<dbReference type="Pfam" id="PF03547">
    <property type="entry name" value="Mem_trans"/>
    <property type="match status" value="1"/>
</dbReference>
<feature type="transmembrane region" description="Helical" evidence="8">
    <location>
        <begin position="161"/>
        <end position="186"/>
    </location>
</feature>
<evidence type="ECO:0000313" key="9">
    <source>
        <dbReference type="EMBL" id="QRZ12544.1"/>
    </source>
</evidence>
<feature type="transmembrane region" description="Helical" evidence="8">
    <location>
        <begin position="198"/>
        <end position="220"/>
    </location>
</feature>
<evidence type="ECO:0000256" key="3">
    <source>
        <dbReference type="ARBA" id="ARBA00022448"/>
    </source>
</evidence>
<accession>A0ABX7JFP1</accession>
<dbReference type="PANTHER" id="PTHR36838:SF3">
    <property type="entry name" value="TRANSPORTER AUXIN EFFLUX CARRIER EC FAMILY"/>
    <property type="match status" value="1"/>
</dbReference>
<dbReference type="EMBL" id="CP070368">
    <property type="protein sequence ID" value="QRZ12544.1"/>
    <property type="molecule type" value="Genomic_DNA"/>
</dbReference>
<evidence type="ECO:0000256" key="2">
    <source>
        <dbReference type="ARBA" id="ARBA00010145"/>
    </source>
</evidence>
<dbReference type="RefSeq" id="WP_205293576.1">
    <property type="nucleotide sequence ID" value="NZ_CP070368.1"/>
</dbReference>
<comment type="similarity">
    <text evidence="2">Belongs to the auxin efflux carrier (TC 2.A.69) family.</text>
</comment>
<comment type="subcellular location">
    <subcellularLocation>
        <location evidence="1">Cell membrane</location>
        <topology evidence="1">Multi-pass membrane protein</topology>
    </subcellularLocation>
</comment>
<sequence length="314" mass="33436">MTTLFDVILPVFLVVGFGYLVCWRKWLTEVAVDGVMRFAQNFALPVLLFSAIAKLDLGANYNPLLLLAFYSGALLSFALGTALSLYWLKRPAQDAIAIGFVCLFSNSLLLGVPITERAFGPEALVGNFTIISVHSPLLYTFGITAMEFVRARGHNLSMGRVALRALSGVLHTPMVIGILCGFAMNLLTLGGLVMPEGFWAAVSMMSSAALPAALFGLGGVLYRYRPEGEVRAIAMCCCISLLLHPAVTFGLGKLFALSVAEMRSAVVTAAMPPGVNAYLFAALYGVAMRVSATAVLVATGLSMVTALLWLSLLP</sequence>
<keyword evidence="10" id="KW-1185">Reference proteome</keyword>
<evidence type="ECO:0000256" key="1">
    <source>
        <dbReference type="ARBA" id="ARBA00004651"/>
    </source>
</evidence>
<feature type="transmembrane region" description="Helical" evidence="8">
    <location>
        <begin position="65"/>
        <end position="88"/>
    </location>
</feature>
<feature type="transmembrane region" description="Helical" evidence="8">
    <location>
        <begin position="6"/>
        <end position="23"/>
    </location>
</feature>
<feature type="transmembrane region" description="Helical" evidence="8">
    <location>
        <begin position="294"/>
        <end position="312"/>
    </location>
</feature>
<name>A0ABX7JFP1_9RHOB</name>
<feature type="transmembrane region" description="Helical" evidence="8">
    <location>
        <begin position="95"/>
        <end position="114"/>
    </location>
</feature>
<keyword evidence="3" id="KW-0813">Transport</keyword>
<evidence type="ECO:0000256" key="5">
    <source>
        <dbReference type="ARBA" id="ARBA00022692"/>
    </source>
</evidence>
<protein>
    <submittedName>
        <fullName evidence="9">AEC family transporter</fullName>
    </submittedName>
</protein>
<organism evidence="9 10">
    <name type="scientific">Paracoccus methylovorus</name>
    <dbReference type="NCBI Taxonomy" id="2812658"/>
    <lineage>
        <taxon>Bacteria</taxon>
        <taxon>Pseudomonadati</taxon>
        <taxon>Pseudomonadota</taxon>
        <taxon>Alphaproteobacteria</taxon>
        <taxon>Rhodobacterales</taxon>
        <taxon>Paracoccaceae</taxon>
        <taxon>Paracoccus</taxon>
    </lineage>
</organism>
<evidence type="ECO:0000256" key="7">
    <source>
        <dbReference type="ARBA" id="ARBA00023136"/>
    </source>
</evidence>
<evidence type="ECO:0000313" key="10">
    <source>
        <dbReference type="Proteomes" id="UP000663629"/>
    </source>
</evidence>
<dbReference type="Proteomes" id="UP000663629">
    <property type="component" value="Chromosome 1"/>
</dbReference>
<keyword evidence="7 8" id="KW-0472">Membrane</keyword>
<feature type="transmembrane region" description="Helical" evidence="8">
    <location>
        <begin position="126"/>
        <end position="149"/>
    </location>
</feature>
<feature type="transmembrane region" description="Helical" evidence="8">
    <location>
        <begin position="232"/>
        <end position="252"/>
    </location>
</feature>
<dbReference type="Gene3D" id="1.20.1530.20">
    <property type="match status" value="1"/>
</dbReference>
<proteinExistence type="inferred from homology"/>
<feature type="transmembrane region" description="Helical" evidence="8">
    <location>
        <begin position="35"/>
        <end position="53"/>
    </location>
</feature>
<reference evidence="9 10" key="1">
    <citation type="submission" date="2021-02" db="EMBL/GenBank/DDBJ databases">
        <title>Paracoccus methylovroum sp.nov., a new methanol and methylamine utilizing methylotrophic denitrifer.</title>
        <authorList>
            <person name="Timsy T."/>
            <person name="Behrendt U."/>
            <person name="Ulrich A."/>
            <person name="Spanner T."/>
            <person name="Foesel B.U."/>
            <person name="Horn M.A."/>
            <person name="Kolb S."/>
        </authorList>
    </citation>
    <scope>NUCLEOTIDE SEQUENCE [LARGE SCALE GENOMIC DNA]</scope>
    <source>
        <strain evidence="9 10">H4-D09</strain>
    </source>
</reference>
<dbReference type="InterPro" id="IPR004776">
    <property type="entry name" value="Mem_transp_PIN-like"/>
</dbReference>
<dbReference type="InterPro" id="IPR038770">
    <property type="entry name" value="Na+/solute_symporter_sf"/>
</dbReference>
<keyword evidence="6 8" id="KW-1133">Transmembrane helix</keyword>
<keyword evidence="4" id="KW-1003">Cell membrane</keyword>
<evidence type="ECO:0000256" key="6">
    <source>
        <dbReference type="ARBA" id="ARBA00022989"/>
    </source>
</evidence>
<evidence type="ECO:0000256" key="8">
    <source>
        <dbReference type="SAM" id="Phobius"/>
    </source>
</evidence>
<keyword evidence="5 8" id="KW-0812">Transmembrane</keyword>
<feature type="transmembrane region" description="Helical" evidence="8">
    <location>
        <begin position="264"/>
        <end position="287"/>
    </location>
</feature>
<dbReference type="PANTHER" id="PTHR36838">
    <property type="entry name" value="AUXIN EFFLUX CARRIER FAMILY PROTEIN"/>
    <property type="match status" value="1"/>
</dbReference>
<gene>
    <name evidence="9" type="ORF">JWJ88_07950</name>
</gene>
<evidence type="ECO:0000256" key="4">
    <source>
        <dbReference type="ARBA" id="ARBA00022475"/>
    </source>
</evidence>